<comment type="caution">
    <text evidence="1">The sequence shown here is derived from an EMBL/GenBank/DDBJ whole genome shotgun (WGS) entry which is preliminary data.</text>
</comment>
<reference evidence="1 2" key="1">
    <citation type="submission" date="2023-02" db="EMBL/GenBank/DDBJ databases">
        <title>LHISI_Scaffold_Assembly.</title>
        <authorList>
            <person name="Stuart O.P."/>
            <person name="Cleave R."/>
            <person name="Magrath M.J.L."/>
            <person name="Mikheyev A.S."/>
        </authorList>
    </citation>
    <scope>NUCLEOTIDE SEQUENCE [LARGE SCALE GENOMIC DNA]</scope>
    <source>
        <strain evidence="1">Daus_M_001</strain>
        <tissue evidence="1">Leg muscle</tissue>
    </source>
</reference>
<dbReference type="EMBL" id="JARBHB010000004">
    <property type="protein sequence ID" value="KAJ8887203.1"/>
    <property type="molecule type" value="Genomic_DNA"/>
</dbReference>
<name>A0ABQ9HS48_9NEOP</name>
<organism evidence="1 2">
    <name type="scientific">Dryococelus australis</name>
    <dbReference type="NCBI Taxonomy" id="614101"/>
    <lineage>
        <taxon>Eukaryota</taxon>
        <taxon>Metazoa</taxon>
        <taxon>Ecdysozoa</taxon>
        <taxon>Arthropoda</taxon>
        <taxon>Hexapoda</taxon>
        <taxon>Insecta</taxon>
        <taxon>Pterygota</taxon>
        <taxon>Neoptera</taxon>
        <taxon>Polyneoptera</taxon>
        <taxon>Phasmatodea</taxon>
        <taxon>Verophasmatodea</taxon>
        <taxon>Anareolatae</taxon>
        <taxon>Phasmatidae</taxon>
        <taxon>Eurycanthinae</taxon>
        <taxon>Dryococelus</taxon>
    </lineage>
</organism>
<dbReference type="Proteomes" id="UP001159363">
    <property type="component" value="Chromosome X"/>
</dbReference>
<accession>A0ABQ9HS48</accession>
<gene>
    <name evidence="1" type="ORF">PR048_013418</name>
</gene>
<evidence type="ECO:0000313" key="1">
    <source>
        <dbReference type="EMBL" id="KAJ8887203.1"/>
    </source>
</evidence>
<protein>
    <submittedName>
        <fullName evidence="1">Uncharacterized protein</fullName>
    </submittedName>
</protein>
<keyword evidence="2" id="KW-1185">Reference proteome</keyword>
<sequence length="277" mass="31286">MEIAGGKRSHEKSAVISLPFVNLQPSNPTKNYTCLHFAAEEYRKQQQKSILIFDQPLFIKAMDIVFQSDESDMLCMDIMRLGGFYLLMTYVVTSEDDLEDHLRYKLAPYPQSLFDNVTLCTGTKSDIIQAPSDANVLVVETAKTEAKSGRTAVVGTHLIFIHDLMRCDTTYAFYNRGPLSGFKKLQNDRVEAVFYNLNVMQNYVAAAEWGWNVKRGQYSPILSTLSSCAKNCECRRSSLPCSSMTVNVWENSASVEIFRTQKMKSMSTTARPMNLLS</sequence>
<proteinExistence type="predicted"/>
<evidence type="ECO:0000313" key="2">
    <source>
        <dbReference type="Proteomes" id="UP001159363"/>
    </source>
</evidence>